<dbReference type="RefSeq" id="WP_187332194.1">
    <property type="nucleotide sequence ID" value="NZ_CP060490.1"/>
</dbReference>
<evidence type="ECO:0000313" key="3">
    <source>
        <dbReference type="Proteomes" id="UP000515960"/>
    </source>
</evidence>
<dbReference type="KEGG" id="ohi:H8790_08960"/>
<dbReference type="Gene3D" id="3.90.640.20">
    <property type="entry name" value="Heat-shock cognate protein, ATPase"/>
    <property type="match status" value="1"/>
</dbReference>
<evidence type="ECO:0000259" key="1">
    <source>
        <dbReference type="Pfam" id="PF11738"/>
    </source>
</evidence>
<keyword evidence="3" id="KW-1185">Reference proteome</keyword>
<dbReference type="InterPro" id="IPR021729">
    <property type="entry name" value="DUF3298"/>
</dbReference>
<name>A0A7G9B222_9FIRM</name>
<dbReference type="Proteomes" id="UP000515960">
    <property type="component" value="Chromosome"/>
</dbReference>
<sequence>MESLEIAQRTAQREWTVDGIPVLTAELNLPQPVGEGRGFRRLCRYYEQFGRSYLRYCERFLFPQAAEAYRDALSASAPLPACTASLTHRITWNGDGVLSLFTDSCESCGTRPLRVRRGDTWDLNTFLPVSLADCFPPRCNYRKRVQDHAAGCIETQLAAQTSVYREDWRRALRRGFNRENFYLSSEGLCIFYQMFVLAPPMEGIPVFCLPYGEDGPFSHPRRG</sequence>
<accession>A0A7G9B222</accession>
<dbReference type="Pfam" id="PF11738">
    <property type="entry name" value="DUF3298"/>
    <property type="match status" value="1"/>
</dbReference>
<organism evidence="2 3">
    <name type="scientific">Oscillibacter hominis</name>
    <dbReference type="NCBI Taxonomy" id="2763056"/>
    <lineage>
        <taxon>Bacteria</taxon>
        <taxon>Bacillati</taxon>
        <taxon>Bacillota</taxon>
        <taxon>Clostridia</taxon>
        <taxon>Eubacteriales</taxon>
        <taxon>Oscillospiraceae</taxon>
        <taxon>Oscillibacter</taxon>
    </lineage>
</organism>
<reference evidence="2 3" key="1">
    <citation type="submission" date="2020-08" db="EMBL/GenBank/DDBJ databases">
        <authorList>
            <person name="Liu C."/>
            <person name="Sun Q."/>
        </authorList>
    </citation>
    <scope>NUCLEOTIDE SEQUENCE [LARGE SCALE GENOMIC DNA]</scope>
    <source>
        <strain evidence="2 3">NSJ-62</strain>
    </source>
</reference>
<evidence type="ECO:0000313" key="2">
    <source>
        <dbReference type="EMBL" id="QNL43603.1"/>
    </source>
</evidence>
<proteinExistence type="predicted"/>
<feature type="domain" description="DUF3298" evidence="1">
    <location>
        <begin position="170"/>
        <end position="211"/>
    </location>
</feature>
<protein>
    <submittedName>
        <fullName evidence="2">DUF3298 domain-containing protein</fullName>
    </submittedName>
</protein>
<gene>
    <name evidence="2" type="ORF">H8790_08960</name>
</gene>
<dbReference type="InterPro" id="IPR037126">
    <property type="entry name" value="PdaC/RsiV-like_sf"/>
</dbReference>
<dbReference type="AlphaFoldDB" id="A0A7G9B222"/>
<dbReference type="EMBL" id="CP060490">
    <property type="protein sequence ID" value="QNL43603.1"/>
    <property type="molecule type" value="Genomic_DNA"/>
</dbReference>